<dbReference type="EMBL" id="AZBU02000011">
    <property type="protein sequence ID" value="TKR61010.1"/>
    <property type="molecule type" value="Genomic_DNA"/>
</dbReference>
<protein>
    <submittedName>
        <fullName evidence="1">Uncharacterized protein</fullName>
    </submittedName>
</protein>
<organism evidence="1 2">
    <name type="scientific">Steinernema carpocapsae</name>
    <name type="common">Entomopathogenic nematode</name>
    <dbReference type="NCBI Taxonomy" id="34508"/>
    <lineage>
        <taxon>Eukaryota</taxon>
        <taxon>Metazoa</taxon>
        <taxon>Ecdysozoa</taxon>
        <taxon>Nematoda</taxon>
        <taxon>Chromadorea</taxon>
        <taxon>Rhabditida</taxon>
        <taxon>Tylenchina</taxon>
        <taxon>Panagrolaimomorpha</taxon>
        <taxon>Strongyloidoidea</taxon>
        <taxon>Steinernematidae</taxon>
        <taxon>Steinernema</taxon>
    </lineage>
</organism>
<keyword evidence="2" id="KW-1185">Reference proteome</keyword>
<gene>
    <name evidence="1" type="ORF">L596_028182</name>
</gene>
<reference evidence="1 2" key="2">
    <citation type="journal article" date="2019" name="G3 (Bethesda)">
        <title>Hybrid Assembly of the Genome of the Entomopathogenic Nematode Steinernema carpocapsae Identifies the X-Chromosome.</title>
        <authorList>
            <person name="Serra L."/>
            <person name="Macchietto M."/>
            <person name="Macias-Munoz A."/>
            <person name="McGill C.J."/>
            <person name="Rodriguez I.M."/>
            <person name="Rodriguez B."/>
            <person name="Murad R."/>
            <person name="Mortazavi A."/>
        </authorList>
    </citation>
    <scope>NUCLEOTIDE SEQUENCE [LARGE SCALE GENOMIC DNA]</scope>
    <source>
        <strain evidence="1 2">ALL</strain>
    </source>
</reference>
<comment type="caution">
    <text evidence="1">The sequence shown here is derived from an EMBL/GenBank/DDBJ whole genome shotgun (WGS) entry which is preliminary data.</text>
</comment>
<dbReference type="AlphaFoldDB" id="A0A4U5LXQ7"/>
<name>A0A4U5LXQ7_STECR</name>
<dbReference type="OrthoDB" id="294251at2759"/>
<accession>A0A4U5LXQ7</accession>
<evidence type="ECO:0000313" key="1">
    <source>
        <dbReference type="EMBL" id="TKR61010.1"/>
    </source>
</evidence>
<dbReference type="Proteomes" id="UP000298663">
    <property type="component" value="Unassembled WGS sequence"/>
</dbReference>
<dbReference type="STRING" id="34508.A0A4U5LXQ7"/>
<sequence length="123" mass="14270">MKMHQKTIKRLEMETFMNFIQNDLSENFGFSNDEVMKALYENLKKLQADRVAIPPLQDPTICRKWILPKSRAEGPGLTLWEADRRLSSGGEFLARFRGLRCLKAGIYPIYPEFFRPSITNKAS</sequence>
<evidence type="ECO:0000313" key="2">
    <source>
        <dbReference type="Proteomes" id="UP000298663"/>
    </source>
</evidence>
<proteinExistence type="predicted"/>
<reference evidence="1 2" key="1">
    <citation type="journal article" date="2015" name="Genome Biol.">
        <title>Comparative genomics of Steinernema reveals deeply conserved gene regulatory networks.</title>
        <authorList>
            <person name="Dillman A.R."/>
            <person name="Macchietto M."/>
            <person name="Porter C.F."/>
            <person name="Rogers A."/>
            <person name="Williams B."/>
            <person name="Antoshechkin I."/>
            <person name="Lee M.M."/>
            <person name="Goodwin Z."/>
            <person name="Lu X."/>
            <person name="Lewis E.E."/>
            <person name="Goodrich-Blair H."/>
            <person name="Stock S.P."/>
            <person name="Adams B.J."/>
            <person name="Sternberg P.W."/>
            <person name="Mortazavi A."/>
        </authorList>
    </citation>
    <scope>NUCLEOTIDE SEQUENCE [LARGE SCALE GENOMIC DNA]</scope>
    <source>
        <strain evidence="1 2">ALL</strain>
    </source>
</reference>